<dbReference type="Proteomes" id="UP000322000">
    <property type="component" value="Chromosome 3"/>
</dbReference>
<evidence type="ECO:0000256" key="6">
    <source>
        <dbReference type="ARBA" id="ARBA00023136"/>
    </source>
</evidence>
<evidence type="ECO:0000256" key="4">
    <source>
        <dbReference type="ARBA" id="ARBA00022989"/>
    </source>
</evidence>
<dbReference type="SUPFAM" id="SSF81324">
    <property type="entry name" value="Voltage-gated potassium channels"/>
    <property type="match status" value="1"/>
</dbReference>
<dbReference type="AlphaFoldDB" id="A0A7E5V986"/>
<comment type="subcellular location">
    <subcellularLocation>
        <location evidence="1">Membrane</location>
        <topology evidence="1">Multi-pass membrane protein</topology>
    </subcellularLocation>
</comment>
<dbReference type="RefSeq" id="XP_026724826.1">
    <property type="nucleotide sequence ID" value="XM_026869025.1"/>
</dbReference>
<dbReference type="PANTHER" id="PTHR11003">
    <property type="entry name" value="POTASSIUM CHANNEL, SUBFAMILY K"/>
    <property type="match status" value="1"/>
</dbReference>
<dbReference type="GO" id="GO:0030322">
    <property type="term" value="P:stabilization of membrane potential"/>
    <property type="evidence" value="ECO:0007669"/>
    <property type="project" value="TreeGrafter"/>
</dbReference>
<evidence type="ECO:0000256" key="8">
    <source>
        <dbReference type="SAM" id="Phobius"/>
    </source>
</evidence>
<dbReference type="PANTHER" id="PTHR11003:SF87">
    <property type="entry name" value="POTASSIUM CHANNEL DOMAIN-CONTAINING PROTEIN"/>
    <property type="match status" value="1"/>
</dbReference>
<evidence type="ECO:0000259" key="9">
    <source>
        <dbReference type="Pfam" id="PF07885"/>
    </source>
</evidence>
<feature type="domain" description="Potassium channel" evidence="9">
    <location>
        <begin position="255"/>
        <end position="305"/>
    </location>
</feature>
<dbReference type="InParanoid" id="A0A7E5V986"/>
<evidence type="ECO:0000256" key="7">
    <source>
        <dbReference type="ARBA" id="ARBA00023303"/>
    </source>
</evidence>
<dbReference type="InterPro" id="IPR013099">
    <property type="entry name" value="K_chnl_dom"/>
</dbReference>
<keyword evidence="7" id="KW-0407">Ion channel</keyword>
<organism evidence="10 11">
    <name type="scientific">Trichoplusia ni</name>
    <name type="common">Cabbage looper</name>
    <dbReference type="NCBI Taxonomy" id="7111"/>
    <lineage>
        <taxon>Eukaryota</taxon>
        <taxon>Metazoa</taxon>
        <taxon>Ecdysozoa</taxon>
        <taxon>Arthropoda</taxon>
        <taxon>Hexapoda</taxon>
        <taxon>Insecta</taxon>
        <taxon>Pterygota</taxon>
        <taxon>Neoptera</taxon>
        <taxon>Endopterygota</taxon>
        <taxon>Lepidoptera</taxon>
        <taxon>Glossata</taxon>
        <taxon>Ditrysia</taxon>
        <taxon>Noctuoidea</taxon>
        <taxon>Noctuidae</taxon>
        <taxon>Plusiinae</taxon>
        <taxon>Trichoplusia</taxon>
    </lineage>
</organism>
<reference evidence="11" key="1">
    <citation type="submission" date="2025-08" db="UniProtKB">
        <authorList>
            <consortium name="RefSeq"/>
        </authorList>
    </citation>
    <scope>IDENTIFICATION</scope>
</reference>
<dbReference type="GeneID" id="113491849"/>
<protein>
    <submittedName>
        <fullName evidence="11">Potassium channel subfamily K member 2-like isoform X1</fullName>
    </submittedName>
</protein>
<dbReference type="KEGG" id="tnl:113491849"/>
<dbReference type="GO" id="GO:0015271">
    <property type="term" value="F:outward rectifier potassium channel activity"/>
    <property type="evidence" value="ECO:0007669"/>
    <property type="project" value="TreeGrafter"/>
</dbReference>
<dbReference type="OrthoDB" id="6433782at2759"/>
<evidence type="ECO:0000313" key="10">
    <source>
        <dbReference type="Proteomes" id="UP000322000"/>
    </source>
</evidence>
<dbReference type="InterPro" id="IPR003280">
    <property type="entry name" value="2pore_dom_K_chnl"/>
</dbReference>
<keyword evidence="4 8" id="KW-1133">Transmembrane helix</keyword>
<evidence type="ECO:0000256" key="2">
    <source>
        <dbReference type="ARBA" id="ARBA00022448"/>
    </source>
</evidence>
<evidence type="ECO:0000313" key="11">
    <source>
        <dbReference type="RefSeq" id="XP_026724826.1"/>
    </source>
</evidence>
<evidence type="ECO:0000256" key="1">
    <source>
        <dbReference type="ARBA" id="ARBA00004141"/>
    </source>
</evidence>
<sequence length="468" mass="52849">MKNTLKEKFKNNVIVKPLYRKLKDGNKVEPTVLVTVDRTFKLDGHAITVKRNIVNDNDNTVSNKAKTSNRVFRCVRDQSNQSDIFEKINHERKINGLRKTYKMLSGMENKRPSEVDDVDDGTNKLVQADYNHILVTQTGNAWLRFHPLPKVSGESLRSVVFRCIFCQLGLFTVLILWSIVWVFVIQSFEGPNEIIVTRNYENEQNQLVIELATELRQITPLSPKWKRAIARRLQDEKQLTIQAVSQGARIHPGQYWDLSGTFLFVVYVMTALGFGAPVPQTLWGRSAALIYAFFAIPTHIYLMLNSSMCFVVHVERYMIRLKSKLRDKRPFVLGKTAVQNGTGSPNCSRSSEVLKSPNRSGVATKIMRLICVLGACRSVPLAAVLYYLFGVAAFGFARGSSYMDALLFPLEFTTSGGLNQVKGYARILYGFYVEGAMFLVSCGLATLRRHTGAAITTMIEKYRLFAGE</sequence>
<feature type="transmembrane region" description="Helical" evidence="8">
    <location>
        <begin position="255"/>
        <end position="276"/>
    </location>
</feature>
<feature type="transmembrane region" description="Helical" evidence="8">
    <location>
        <begin position="427"/>
        <end position="447"/>
    </location>
</feature>
<feature type="transmembrane region" description="Helical" evidence="8">
    <location>
        <begin position="369"/>
        <end position="397"/>
    </location>
</feature>
<keyword evidence="3 8" id="KW-0812">Transmembrane</keyword>
<keyword evidence="10" id="KW-1185">Reference proteome</keyword>
<evidence type="ECO:0000256" key="5">
    <source>
        <dbReference type="ARBA" id="ARBA00023065"/>
    </source>
</evidence>
<keyword evidence="2" id="KW-0813">Transport</keyword>
<dbReference type="Pfam" id="PF07885">
    <property type="entry name" value="Ion_trans_2"/>
    <property type="match status" value="1"/>
</dbReference>
<gene>
    <name evidence="11" type="primary">LOC113491849</name>
</gene>
<keyword evidence="6 8" id="KW-0472">Membrane</keyword>
<keyword evidence="5" id="KW-0406">Ion transport</keyword>
<dbReference type="GO" id="GO:0005886">
    <property type="term" value="C:plasma membrane"/>
    <property type="evidence" value="ECO:0007669"/>
    <property type="project" value="TreeGrafter"/>
</dbReference>
<feature type="transmembrane region" description="Helical" evidence="8">
    <location>
        <begin position="288"/>
        <end position="314"/>
    </location>
</feature>
<proteinExistence type="predicted"/>
<evidence type="ECO:0000256" key="3">
    <source>
        <dbReference type="ARBA" id="ARBA00022692"/>
    </source>
</evidence>
<feature type="transmembrane region" description="Helical" evidence="8">
    <location>
        <begin position="159"/>
        <end position="184"/>
    </location>
</feature>
<accession>A0A7E5V986</accession>
<name>A0A7E5V986_TRINI</name>
<dbReference type="GO" id="GO:0022841">
    <property type="term" value="F:potassium ion leak channel activity"/>
    <property type="evidence" value="ECO:0007669"/>
    <property type="project" value="TreeGrafter"/>
</dbReference>
<dbReference type="Gene3D" id="1.10.287.70">
    <property type="match status" value="1"/>
</dbReference>